<evidence type="ECO:0000256" key="3">
    <source>
        <dbReference type="ARBA" id="ARBA00022723"/>
    </source>
</evidence>
<dbReference type="FunFam" id="2.30.30.140:FF:000031">
    <property type="entry name" value="DNA/RNA-binding protein KIN17 isoform X1"/>
    <property type="match status" value="1"/>
</dbReference>
<dbReference type="Pfam" id="PF10357">
    <property type="entry name" value="WH_KIN17"/>
    <property type="match status" value="1"/>
</dbReference>
<keyword evidence="4" id="KW-0863">Zinc-finger</keyword>
<dbReference type="PANTHER" id="PTHR12805">
    <property type="entry name" value="KIN17 KIN, ANTIGENIC DETERMINANT OF RECA PROTEIN HOMOLOG"/>
    <property type="match status" value="1"/>
</dbReference>
<evidence type="ECO:0000313" key="10">
    <source>
        <dbReference type="EMBL" id="KAK3101337.1"/>
    </source>
</evidence>
<evidence type="ECO:0000256" key="6">
    <source>
        <dbReference type="ARBA" id="ARBA00023054"/>
    </source>
</evidence>
<evidence type="ECO:0000256" key="8">
    <source>
        <dbReference type="SAM" id="MobiDB-lite"/>
    </source>
</evidence>
<gene>
    <name evidence="10" type="ORF">FSP39_002831</name>
</gene>
<dbReference type="PROSITE" id="PS00108">
    <property type="entry name" value="PROTEIN_KINASE_ST"/>
    <property type="match status" value="1"/>
</dbReference>
<dbReference type="Gene3D" id="1.10.10.2030">
    <property type="entry name" value="DNA/RNA-binding protein Kin17, conserved domain"/>
    <property type="match status" value="1"/>
</dbReference>
<dbReference type="SUPFAM" id="SSF56112">
    <property type="entry name" value="Protein kinase-like (PK-like)"/>
    <property type="match status" value="1"/>
</dbReference>
<dbReference type="EMBL" id="VSWD01000005">
    <property type="protein sequence ID" value="KAK3101337.1"/>
    <property type="molecule type" value="Genomic_DNA"/>
</dbReference>
<sequence>MGKEKAGFLTPKAIANRIKAKGLQKLRWYCQMCQKQCRDENGFKCHMTSESHQRQLLLFAENPDKYVDDFSQQFMDEYLELLSRRFGTKRVHCNIVYQEYIAFREHVHMNATQWETLTDFVKWLGREGKCTVDYTEKGWFVQYIDRDPEAIKKQEATRAKEKMELDDEERTAKFIQRQIERAREQEKNPTESNFTELKRENEEEKVSISLSGVKSKKPEEKVKREENPFKSMKKSDHSETKQSESDVVKTEKKKSRWEDAEAPKAESSKPSLAGHKRKSALDEIMESEEHRKEKMNRKDYWLSDGIVVKVITKKLGDKYYKKKAVIKEVHDLYRALIKMVDSGDKLKVDQSHLETVIPAQGKLVKIVNGAYRNQIAVLESINEKKFSCTLSLHSISGKIRALKVCESRFSTHVAREVQTLNRLDHPNIVKVLRQEREVDTGKPVVVVELCENGNLLSLLYKPQNGYGLDEEEYLHFFQNLVSAVQYTREHGILHRDIKPGNILVAKDERGQNVYKLSDFAESIPLKESETFKGVVGTDAYMHPDLFKEAYLDKKKHQNDYDESADLWSIGVTLYHVATGEVPFRPFQGRMDREKMYEMISTKPADVVSAHQLSQNGPIVWKDDLPPTCRLSRNFKDIISKLVRDLCANQNSKPYGFQDLFRDSNDLFISRRVYYFIVGYRVNSVYIDDNTNILELLKCMISPTADVEFFYNGRHINKEPLPETSFTKPIHIIPYGEEVESQEDELSLEATMKYVQQTATRSFSPDPNNPNTSRDAAAAKAMLYVIALVLRTVREASMTLDQVTQTLMCLRDRTTKKIEKCEQLLQCISMFCDNYKSAQTSHTQYISSYERYREQSSCRCPQLKAIHTKYVPSLAVTTKTEAGAEIHEERCVYYKMETCREFLRTCRIRMEKDFDMPEKISFDLYRLERCQDLTDDLQKHFKSFRTKSFPSNTDLAVHRHYREKVLQHHKESLSIMKEVNKTYKKGLRHYHRSLRLYKELTDALIKMETALQKCMKDLSLGTIPKDLQLTVSLPTFSREMSRSDEYLSSHSMDDEDQGGSRPEQDEDIYYSAETTKYRRGKEDSEGESDDYAEDYTENDKMGKSEAKKQDLVLKIAELDIDPYAKKGDRLRSDKTLTVLETVESKHGRKSSQKRERDKSGKAKEQDLVMEIAELGIDPDAKKEDRLCSNKMTVESKHSRKSSQKREQDKSGKAKKQDLVMEIAELDFDPDAKKEDRLCSNETKVESKHSRKSRQKHERDKSGKDMERKKTDENSGDPREIKLSRSAKNNEDDIHISSVEKREVKRSAGEESREQRDKRMSRRGSKNLDQIDEDRRNKDDTANEGLHAEKRPQLYKPQYNGVSQETVV</sequence>
<name>A0AA88YH87_PINIB</name>
<dbReference type="InterPro" id="IPR056767">
    <property type="entry name" value="C2H2-Znf_KIN17"/>
</dbReference>
<dbReference type="SUPFAM" id="SSF57667">
    <property type="entry name" value="beta-beta-alpha zinc fingers"/>
    <property type="match status" value="1"/>
</dbReference>
<feature type="compositionally biased region" description="Basic and acidic residues" evidence="8">
    <location>
        <begin position="1151"/>
        <end position="1165"/>
    </location>
</feature>
<dbReference type="Gene3D" id="2.30.30.140">
    <property type="match status" value="1"/>
</dbReference>
<dbReference type="GO" id="GO:0006260">
    <property type="term" value="P:DNA replication"/>
    <property type="evidence" value="ECO:0007669"/>
    <property type="project" value="TreeGrafter"/>
</dbReference>
<dbReference type="Gene3D" id="2.30.30.30">
    <property type="match status" value="1"/>
</dbReference>
<feature type="compositionally biased region" description="Basic and acidic residues" evidence="8">
    <location>
        <begin position="1177"/>
        <end position="1186"/>
    </location>
</feature>
<dbReference type="InterPro" id="IPR041330">
    <property type="entry name" value="KN17_SH3"/>
</dbReference>
<dbReference type="FunFam" id="1.10.10.2030:FF:000001">
    <property type="entry name" value="DNA/RNA-binding protein KIN17, putative"/>
    <property type="match status" value="1"/>
</dbReference>
<protein>
    <recommendedName>
        <fullName evidence="9">Protein kinase domain-containing protein</fullName>
    </recommendedName>
</protein>
<dbReference type="GO" id="GO:0004672">
    <property type="term" value="F:protein kinase activity"/>
    <property type="evidence" value="ECO:0007669"/>
    <property type="project" value="InterPro"/>
</dbReference>
<keyword evidence="7" id="KW-0539">Nucleus</keyword>
<evidence type="ECO:0000313" key="11">
    <source>
        <dbReference type="Proteomes" id="UP001186944"/>
    </source>
</evidence>
<dbReference type="Pfam" id="PF00069">
    <property type="entry name" value="Pkinase"/>
    <property type="match status" value="1"/>
</dbReference>
<evidence type="ECO:0000256" key="5">
    <source>
        <dbReference type="ARBA" id="ARBA00022833"/>
    </source>
</evidence>
<keyword evidence="11" id="KW-1185">Reference proteome</keyword>
<dbReference type="SMART" id="SM01253">
    <property type="entry name" value="Kin17_mid"/>
    <property type="match status" value="1"/>
</dbReference>
<feature type="compositionally biased region" description="Basic and acidic residues" evidence="8">
    <location>
        <begin position="196"/>
        <end position="206"/>
    </location>
</feature>
<dbReference type="PROSITE" id="PS50011">
    <property type="entry name" value="PROTEIN_KINASE_DOM"/>
    <property type="match status" value="1"/>
</dbReference>
<dbReference type="Gene3D" id="1.10.510.10">
    <property type="entry name" value="Transferase(Phosphotransferase) domain 1"/>
    <property type="match status" value="1"/>
</dbReference>
<comment type="subcellular location">
    <subcellularLocation>
        <location evidence="1">Nucleus</location>
    </subcellularLocation>
</comment>
<feature type="domain" description="Protein kinase" evidence="9">
    <location>
        <begin position="375"/>
        <end position="668"/>
    </location>
</feature>
<reference evidence="10" key="1">
    <citation type="submission" date="2019-08" db="EMBL/GenBank/DDBJ databases">
        <title>The improved chromosome-level genome for the pearl oyster Pinctada fucata martensii using PacBio sequencing and Hi-C.</title>
        <authorList>
            <person name="Zheng Z."/>
        </authorList>
    </citation>
    <scope>NUCLEOTIDE SEQUENCE</scope>
    <source>
        <strain evidence="10">ZZ-2019</strain>
        <tissue evidence="10">Adductor muscle</tissue>
    </source>
</reference>
<dbReference type="GO" id="GO:0003690">
    <property type="term" value="F:double-stranded DNA binding"/>
    <property type="evidence" value="ECO:0007669"/>
    <property type="project" value="TreeGrafter"/>
</dbReference>
<dbReference type="GO" id="GO:0005524">
    <property type="term" value="F:ATP binding"/>
    <property type="evidence" value="ECO:0007669"/>
    <property type="project" value="InterPro"/>
</dbReference>
<comment type="caution">
    <text evidence="10">The sequence shown here is derived from an EMBL/GenBank/DDBJ whole genome shotgun (WGS) entry which is preliminary data.</text>
</comment>
<dbReference type="InterPro" id="IPR019447">
    <property type="entry name" value="DNA/RNA-bd_Kin17_WH-like_dom"/>
</dbReference>
<accession>A0AA88YH87</accession>
<dbReference type="InterPro" id="IPR008271">
    <property type="entry name" value="Ser/Thr_kinase_AS"/>
</dbReference>
<evidence type="ECO:0000256" key="7">
    <source>
        <dbReference type="ARBA" id="ARBA00023242"/>
    </source>
</evidence>
<keyword evidence="5" id="KW-0862">Zinc</keyword>
<dbReference type="PANTHER" id="PTHR12805:SF0">
    <property type="entry name" value="DNA_RNA-BINDING PROTEIN KIN17"/>
    <property type="match status" value="1"/>
</dbReference>
<feature type="region of interest" description="Disordered" evidence="8">
    <location>
        <begin position="181"/>
        <end position="280"/>
    </location>
</feature>
<dbReference type="Pfam" id="PF18131">
    <property type="entry name" value="KN17_SH3"/>
    <property type="match status" value="1"/>
</dbReference>
<keyword evidence="3" id="KW-0479">Metal-binding</keyword>
<proteinExistence type="inferred from homology"/>
<dbReference type="GO" id="GO:0008270">
    <property type="term" value="F:zinc ion binding"/>
    <property type="evidence" value="ECO:0007669"/>
    <property type="project" value="UniProtKB-KW"/>
</dbReference>
<feature type="compositionally biased region" description="Basic and acidic residues" evidence="8">
    <location>
        <begin position="1228"/>
        <end position="1246"/>
    </location>
</feature>
<dbReference type="InterPro" id="IPR000719">
    <property type="entry name" value="Prot_kinase_dom"/>
</dbReference>
<dbReference type="InterPro" id="IPR011009">
    <property type="entry name" value="Kinase-like_dom_sf"/>
</dbReference>
<comment type="similarity">
    <text evidence="2">Belongs to the KIN17 family.</text>
</comment>
<feature type="compositionally biased region" description="Basic and acidic residues" evidence="8">
    <location>
        <begin position="216"/>
        <end position="267"/>
    </location>
</feature>
<feature type="compositionally biased region" description="Basic and acidic residues" evidence="8">
    <location>
        <begin position="1202"/>
        <end position="1217"/>
    </location>
</feature>
<organism evidence="10 11">
    <name type="scientific">Pinctada imbricata</name>
    <name type="common">Atlantic pearl-oyster</name>
    <name type="synonym">Pinctada martensii</name>
    <dbReference type="NCBI Taxonomy" id="66713"/>
    <lineage>
        <taxon>Eukaryota</taxon>
        <taxon>Metazoa</taxon>
        <taxon>Spiralia</taxon>
        <taxon>Lophotrochozoa</taxon>
        <taxon>Mollusca</taxon>
        <taxon>Bivalvia</taxon>
        <taxon>Autobranchia</taxon>
        <taxon>Pteriomorphia</taxon>
        <taxon>Pterioida</taxon>
        <taxon>Pterioidea</taxon>
        <taxon>Pteriidae</taxon>
        <taxon>Pinctada</taxon>
    </lineage>
</organism>
<feature type="region of interest" description="Disordered" evidence="8">
    <location>
        <begin position="1041"/>
        <end position="1103"/>
    </location>
</feature>
<dbReference type="InterPro" id="IPR014722">
    <property type="entry name" value="Rib_uL2_dom2"/>
</dbReference>
<dbReference type="Proteomes" id="UP001186944">
    <property type="component" value="Unassembled WGS sequence"/>
</dbReference>
<evidence type="ECO:0000256" key="2">
    <source>
        <dbReference type="ARBA" id="ARBA00008517"/>
    </source>
</evidence>
<dbReference type="FunFam" id="1.10.510.10:FF:000100">
    <property type="entry name" value="inhibitor of nuclear factor kappa-B kinase subunit epsilon"/>
    <property type="match status" value="1"/>
</dbReference>
<evidence type="ECO:0000256" key="4">
    <source>
        <dbReference type="ARBA" id="ARBA00022771"/>
    </source>
</evidence>
<dbReference type="GO" id="GO:0005634">
    <property type="term" value="C:nucleus"/>
    <property type="evidence" value="ECO:0007669"/>
    <property type="project" value="UniProtKB-SubCell"/>
</dbReference>
<feature type="region of interest" description="Disordered" evidence="8">
    <location>
        <begin position="1140"/>
        <end position="1366"/>
    </location>
</feature>
<keyword evidence="6" id="KW-0175">Coiled coil</keyword>
<feature type="compositionally biased region" description="Basic and acidic residues" evidence="8">
    <location>
        <begin position="1255"/>
        <end position="1316"/>
    </location>
</feature>
<dbReference type="SMART" id="SM00220">
    <property type="entry name" value="S_TKc"/>
    <property type="match status" value="1"/>
</dbReference>
<evidence type="ECO:0000259" key="9">
    <source>
        <dbReference type="PROSITE" id="PS50011"/>
    </source>
</evidence>
<dbReference type="InterPro" id="IPR038254">
    <property type="entry name" value="KIN17_WH-like_sf"/>
</dbReference>
<dbReference type="Pfam" id="PF25095">
    <property type="entry name" value="C2H2-zf_KIN17"/>
    <property type="match status" value="1"/>
</dbReference>
<dbReference type="InterPro" id="IPR037321">
    <property type="entry name" value="KIN17-like"/>
</dbReference>
<dbReference type="GO" id="GO:0006974">
    <property type="term" value="P:DNA damage response"/>
    <property type="evidence" value="ECO:0007669"/>
    <property type="project" value="TreeGrafter"/>
</dbReference>
<evidence type="ECO:0000256" key="1">
    <source>
        <dbReference type="ARBA" id="ARBA00004123"/>
    </source>
</evidence>
<feature type="compositionally biased region" description="Basic and acidic residues" evidence="8">
    <location>
        <begin position="1331"/>
        <end position="1350"/>
    </location>
</feature>
<dbReference type="InterPro" id="IPR036236">
    <property type="entry name" value="Znf_C2H2_sf"/>
</dbReference>
<feature type="compositionally biased region" description="Acidic residues" evidence="8">
    <location>
        <begin position="1083"/>
        <end position="1095"/>
    </location>
</feature>